<gene>
    <name evidence="1" type="ORF">PF010_g33111</name>
</gene>
<evidence type="ECO:0000313" key="1">
    <source>
        <dbReference type="EMBL" id="KAE9052615.1"/>
    </source>
</evidence>
<organism evidence="1 2">
    <name type="scientific">Phytophthora fragariae</name>
    <dbReference type="NCBI Taxonomy" id="53985"/>
    <lineage>
        <taxon>Eukaryota</taxon>
        <taxon>Sar</taxon>
        <taxon>Stramenopiles</taxon>
        <taxon>Oomycota</taxon>
        <taxon>Peronosporomycetes</taxon>
        <taxon>Peronosporales</taxon>
        <taxon>Peronosporaceae</taxon>
        <taxon>Phytophthora</taxon>
    </lineage>
</organism>
<accession>A0A6G0JD84</accession>
<sequence length="76" mass="8144">YTFTTLVEKVVGTTDKLAVAVGSPSGDYRSLSSLAKRSYDSDTFKSLVEMVDGTTDKLVEAVRSPSESIRPLSGII</sequence>
<dbReference type="Proteomes" id="UP000488956">
    <property type="component" value="Unassembled WGS sequence"/>
</dbReference>
<dbReference type="EMBL" id="QXFX01011809">
    <property type="protein sequence ID" value="KAE9052615.1"/>
    <property type="molecule type" value="Genomic_DNA"/>
</dbReference>
<protein>
    <submittedName>
        <fullName evidence="1">Uncharacterized protein</fullName>
    </submittedName>
</protein>
<reference evidence="1 2" key="1">
    <citation type="submission" date="2018-09" db="EMBL/GenBank/DDBJ databases">
        <title>Genomic investigation of the strawberry pathogen Phytophthora fragariae indicates pathogenicity is determined by transcriptional variation in three key races.</title>
        <authorList>
            <person name="Adams T.M."/>
            <person name="Armitage A.D."/>
            <person name="Sobczyk M.K."/>
            <person name="Bates H.J."/>
            <person name="Dunwell J.M."/>
            <person name="Nellist C.F."/>
            <person name="Harrison R.J."/>
        </authorList>
    </citation>
    <scope>NUCLEOTIDE SEQUENCE [LARGE SCALE GENOMIC DNA]</scope>
    <source>
        <strain evidence="1 2">ONT-3</strain>
    </source>
</reference>
<comment type="caution">
    <text evidence="1">The sequence shown here is derived from an EMBL/GenBank/DDBJ whole genome shotgun (WGS) entry which is preliminary data.</text>
</comment>
<feature type="non-terminal residue" evidence="1">
    <location>
        <position position="1"/>
    </location>
</feature>
<dbReference type="AlphaFoldDB" id="A0A6G0JD84"/>
<evidence type="ECO:0000313" key="2">
    <source>
        <dbReference type="Proteomes" id="UP000488956"/>
    </source>
</evidence>
<name>A0A6G0JD84_9STRA</name>
<proteinExistence type="predicted"/>